<evidence type="ECO:0000259" key="1">
    <source>
        <dbReference type="Pfam" id="PF13338"/>
    </source>
</evidence>
<dbReference type="Proteomes" id="UP000292235">
    <property type="component" value="Chromosome"/>
</dbReference>
<proteinExistence type="predicted"/>
<evidence type="ECO:0000313" key="3">
    <source>
        <dbReference type="Proteomes" id="UP000292235"/>
    </source>
</evidence>
<protein>
    <recommendedName>
        <fullName evidence="1">AbiEi antitoxin N-terminal domain-containing protein</fullName>
    </recommendedName>
</protein>
<reference evidence="2 3" key="1">
    <citation type="submission" date="2019-02" db="EMBL/GenBank/DDBJ databases">
        <authorList>
            <person name="Khodamoradi S."/>
            <person name="Hahnke R.L."/>
            <person name="Kaempfer P."/>
            <person name="Schumann P."/>
            <person name="Rohde M."/>
            <person name="Steinert M."/>
            <person name="Luzhetskyy A."/>
            <person name="Wink J."/>
            <person name="Ruckert C."/>
        </authorList>
    </citation>
    <scope>NUCLEOTIDE SEQUENCE [LARGE SCALE GENOMIC DNA]</scope>
    <source>
        <strain evidence="2 3">M2</strain>
    </source>
</reference>
<feature type="domain" description="AbiEi antitoxin N-terminal" evidence="1">
    <location>
        <begin position="6"/>
        <end position="48"/>
    </location>
</feature>
<dbReference type="InterPro" id="IPR025159">
    <property type="entry name" value="AbiEi_N"/>
</dbReference>
<keyword evidence="3" id="KW-1185">Reference proteome</keyword>
<dbReference type="EMBL" id="CP036455">
    <property type="protein sequence ID" value="QBI56493.1"/>
    <property type="molecule type" value="Genomic_DNA"/>
</dbReference>
<dbReference type="Pfam" id="PF13338">
    <property type="entry name" value="AbiEi_4"/>
    <property type="match status" value="1"/>
</dbReference>
<accession>A0A4P6Q722</accession>
<dbReference type="AlphaFoldDB" id="A0A4P6Q722"/>
<organism evidence="2 3">
    <name type="scientific">Streptomonospora litoralis</name>
    <dbReference type="NCBI Taxonomy" id="2498135"/>
    <lineage>
        <taxon>Bacteria</taxon>
        <taxon>Bacillati</taxon>
        <taxon>Actinomycetota</taxon>
        <taxon>Actinomycetes</taxon>
        <taxon>Streptosporangiales</taxon>
        <taxon>Nocardiopsidaceae</taxon>
        <taxon>Streptomonospora</taxon>
    </lineage>
</organism>
<name>A0A4P6Q722_9ACTN</name>
<evidence type="ECO:0000313" key="2">
    <source>
        <dbReference type="EMBL" id="QBI56493.1"/>
    </source>
</evidence>
<dbReference type="KEGG" id="strr:EKD16_23735"/>
<gene>
    <name evidence="2" type="ORF">EKD16_23735</name>
</gene>
<sequence length="316" mass="34025">MAHGVAAGQYGVISRAQALRCGIDRLQLRRLLYRGTWVRAYHGVYRVPGIERGTGRGRLLSATAAAQLALGPAAFVSAETAARLWGMQGLPPWDGVVHMTVPGADRRSGVSGITVHTWATDRAEITGRGGVRATSPGRTLRDTVLQVDRATALCLLDSALNRQLVAADALPGLAAANSRRPGATRTRPWWGLADGRAQSPLETRIRLLCADGGLPPDALQYPFYDVRGRLIAVGDLWWEDLRLLVEADGRGPHELPGALLHDRRRQNALQLACPGIRIARFTWADLEHPSYIPGAVRGAAGTHLMPVEPGMQHGAP</sequence>